<sequence>MNYLPPGAVSRKYIGNEMATFADSSYDSGSYAASRPTYPRLLYDVVLRFHKEGQATEDLNRWNRALDLGCGTGQATVQLLANDDHPGFQTVAAVDPSPNMIQVAKDSVPETLKSQVEFRQSNAEDLSFIENGTVDLITAGTRLQIVADWMQFQTKCISAMRALVRLESSVAGTAPGFEARRDTRMSGSHSTPELTPLLTAYSQGTDPATSLGPHWESGRKILDNHFLDVVPPASGWTDLRRVFYTGTHYPALPEPPHEDVIIKKSMTWGGGFAGYLSTYSALHRYQDAFPADRERADGGYCDAVSAVVDGECWKP</sequence>
<keyword evidence="5" id="KW-1185">Reference proteome</keyword>
<dbReference type="AlphaFoldDB" id="A0A8H6Z2W0"/>
<evidence type="ECO:0000313" key="4">
    <source>
        <dbReference type="EMBL" id="KAF7368871.1"/>
    </source>
</evidence>
<keyword evidence="1 4" id="KW-0489">Methyltransferase</keyword>
<evidence type="ECO:0000313" key="5">
    <source>
        <dbReference type="Proteomes" id="UP000620124"/>
    </source>
</evidence>
<dbReference type="OrthoDB" id="10027013at2759"/>
<evidence type="ECO:0000256" key="1">
    <source>
        <dbReference type="ARBA" id="ARBA00022603"/>
    </source>
</evidence>
<keyword evidence="2 4" id="KW-0808">Transferase</keyword>
<evidence type="ECO:0000256" key="2">
    <source>
        <dbReference type="ARBA" id="ARBA00022679"/>
    </source>
</evidence>
<organism evidence="4 5">
    <name type="scientific">Mycena venus</name>
    <dbReference type="NCBI Taxonomy" id="2733690"/>
    <lineage>
        <taxon>Eukaryota</taxon>
        <taxon>Fungi</taxon>
        <taxon>Dikarya</taxon>
        <taxon>Basidiomycota</taxon>
        <taxon>Agaricomycotina</taxon>
        <taxon>Agaricomycetes</taxon>
        <taxon>Agaricomycetidae</taxon>
        <taxon>Agaricales</taxon>
        <taxon>Marasmiineae</taxon>
        <taxon>Mycenaceae</taxon>
        <taxon>Mycena</taxon>
    </lineage>
</organism>
<dbReference type="CDD" id="cd02440">
    <property type="entry name" value="AdoMet_MTases"/>
    <property type="match status" value="1"/>
</dbReference>
<comment type="caution">
    <text evidence="4">The sequence shown here is derived from an EMBL/GenBank/DDBJ whole genome shotgun (WGS) entry which is preliminary data.</text>
</comment>
<feature type="domain" description="Methyltransferase" evidence="3">
    <location>
        <begin position="66"/>
        <end position="156"/>
    </location>
</feature>
<dbReference type="InterPro" id="IPR051052">
    <property type="entry name" value="Diverse_substrate_MTase"/>
</dbReference>
<gene>
    <name evidence="4" type="ORF">MVEN_00212700</name>
</gene>
<dbReference type="Gene3D" id="3.40.50.150">
    <property type="entry name" value="Vaccinia Virus protein VP39"/>
    <property type="match status" value="1"/>
</dbReference>
<dbReference type="Proteomes" id="UP000620124">
    <property type="component" value="Unassembled WGS sequence"/>
</dbReference>
<evidence type="ECO:0000259" key="3">
    <source>
        <dbReference type="Pfam" id="PF13649"/>
    </source>
</evidence>
<accession>A0A8H6Z2W0</accession>
<dbReference type="InterPro" id="IPR041698">
    <property type="entry name" value="Methyltransf_25"/>
</dbReference>
<dbReference type="Pfam" id="PF13649">
    <property type="entry name" value="Methyltransf_25"/>
    <property type="match status" value="1"/>
</dbReference>
<dbReference type="GO" id="GO:0008168">
    <property type="term" value="F:methyltransferase activity"/>
    <property type="evidence" value="ECO:0007669"/>
    <property type="project" value="UniProtKB-KW"/>
</dbReference>
<protein>
    <submittedName>
        <fullName evidence="4">S-adenosyl-L-methionine-dependent methyltransferase</fullName>
    </submittedName>
</protein>
<dbReference type="PANTHER" id="PTHR44942:SF4">
    <property type="entry name" value="METHYLTRANSFERASE TYPE 11 DOMAIN-CONTAINING PROTEIN"/>
    <property type="match status" value="1"/>
</dbReference>
<proteinExistence type="predicted"/>
<dbReference type="EMBL" id="JACAZI010000002">
    <property type="protein sequence ID" value="KAF7368871.1"/>
    <property type="molecule type" value="Genomic_DNA"/>
</dbReference>
<dbReference type="InterPro" id="IPR029063">
    <property type="entry name" value="SAM-dependent_MTases_sf"/>
</dbReference>
<dbReference type="PANTHER" id="PTHR44942">
    <property type="entry name" value="METHYLTRANSF_11 DOMAIN-CONTAINING PROTEIN"/>
    <property type="match status" value="1"/>
</dbReference>
<dbReference type="GO" id="GO:0032259">
    <property type="term" value="P:methylation"/>
    <property type="evidence" value="ECO:0007669"/>
    <property type="project" value="UniProtKB-KW"/>
</dbReference>
<dbReference type="SUPFAM" id="SSF53335">
    <property type="entry name" value="S-adenosyl-L-methionine-dependent methyltransferases"/>
    <property type="match status" value="1"/>
</dbReference>
<reference evidence="4" key="1">
    <citation type="submission" date="2020-05" db="EMBL/GenBank/DDBJ databases">
        <title>Mycena genomes resolve the evolution of fungal bioluminescence.</title>
        <authorList>
            <person name="Tsai I.J."/>
        </authorList>
    </citation>
    <scope>NUCLEOTIDE SEQUENCE</scope>
    <source>
        <strain evidence="4">CCC161011</strain>
    </source>
</reference>
<name>A0A8H6Z2W0_9AGAR</name>